<sequence>MFVPLFNRAKTKKQSFLSLVISDDAVAAGEWEASSSGVRVVATSAPVEWQSDVPTGLTDASDVAFGNLGSSANTIKDVLLGLPSDWANDQSIANTKKHVLKELMQQLNVTSVGFVVTMEAIIASLRDKEGARCSGLLCVVGKKQLQAVVIDQGVATEMVSVGRSQQLTNDIVEACTQGKFAQLAPRLFVASLGAADTLLQEWQQQLHAFTFDPSLFVQLPKIELLSTKQIVGAVCSSGGKEVAKSLGILSTDTTGVNVGKQEEPESPEAGFGFAPVPTDAPHQTEQIPLINSDEKIDVEIEEPVTSASSGMFIKGVIGVGVVLLLLSLIVGGSIALARVNVAITRRVDTVSMDATLTLDSSVSASDPDSNILKASVRTTQVSDTAQADTTGTGQIGDKATGTVTIFNRTSSQKVLSAGTVLTLNPNVKYTLNADVTLPPEGGVDTDFSPSKASAQVTAAQIGAQSNADAGLQLTVGSYDPSAFVAKTETAMTGGSSRTIQVVSADDQQKLFNTLYASLKSKALDAFNAQANPNEHTIVSDKLDVSSKTFSADVGKEAQTLSLTMTVQATGIVYTNDDLTSFVTQKLGSQIAPGATLLPEKTTISIQNQQALVNGKTTIQAHIDASELLPVNATQTAKLLEGKTWSDAKNFLASQHSIDHFTLTATPSFVTLFIHTVPSASHISVTISPK</sequence>
<proteinExistence type="predicted"/>
<evidence type="ECO:0000313" key="3">
    <source>
        <dbReference type="Proteomes" id="UP000246104"/>
    </source>
</evidence>
<dbReference type="Proteomes" id="UP000246104">
    <property type="component" value="Unassembled WGS sequence"/>
</dbReference>
<comment type="caution">
    <text evidence="2">The sequence shown here is derived from an EMBL/GenBank/DDBJ whole genome shotgun (WGS) entry which is preliminary data.</text>
</comment>
<dbReference type="EMBL" id="PSRQ01000039">
    <property type="protein sequence ID" value="PWU23310.1"/>
    <property type="molecule type" value="Genomic_DNA"/>
</dbReference>
<accession>A0A317JR95</accession>
<evidence type="ECO:0008006" key="4">
    <source>
        <dbReference type="Google" id="ProtNLM"/>
    </source>
</evidence>
<protein>
    <recommendedName>
        <fullName evidence="4">Baseplate protein J-like domain-containing protein</fullName>
    </recommendedName>
</protein>
<dbReference type="AlphaFoldDB" id="A0A317JR95"/>
<keyword evidence="1" id="KW-0812">Transmembrane</keyword>
<feature type="transmembrane region" description="Helical" evidence="1">
    <location>
        <begin position="311"/>
        <end position="336"/>
    </location>
</feature>
<keyword evidence="1" id="KW-0472">Membrane</keyword>
<name>A0A317JR95_9BACT</name>
<gene>
    <name evidence="2" type="ORF">C5B42_03440</name>
</gene>
<keyword evidence="1" id="KW-1133">Transmembrane helix</keyword>
<evidence type="ECO:0000313" key="2">
    <source>
        <dbReference type="EMBL" id="PWU23310.1"/>
    </source>
</evidence>
<reference evidence="2 3" key="1">
    <citation type="submission" date="2018-02" db="EMBL/GenBank/DDBJ databases">
        <title>Genomic Reconstructions from Amazon Rainforest and Pasture Soil Reveal Novel Insights into the Physiology of Candidate Phyla in Tropical Sites.</title>
        <authorList>
            <person name="Kroeger M.E."/>
            <person name="Delmont T."/>
            <person name="Eren A.M."/>
            <person name="Guo J."/>
            <person name="Meyer K.M."/>
            <person name="Khan K."/>
            <person name="Rodrigues J.L.M."/>
            <person name="Bohannan B.J.M."/>
            <person name="Tringe S."/>
            <person name="Borges C.D."/>
            <person name="Tiedje J."/>
            <person name="Tsai S.M."/>
            <person name="Nusslein K."/>
        </authorList>
    </citation>
    <scope>NUCLEOTIDE SEQUENCE [LARGE SCALE GENOMIC DNA]</scope>
    <source>
        <strain evidence="2">Amazon FNV 2010 28 9</strain>
    </source>
</reference>
<organism evidence="2 3">
    <name type="scientific">Candidatus Cerribacteria bacterium 'Amazon FNV 2010 28 9'</name>
    <dbReference type="NCBI Taxonomy" id="2081795"/>
    <lineage>
        <taxon>Bacteria</taxon>
        <taxon>Candidatus Cerribacteria</taxon>
    </lineage>
</organism>
<evidence type="ECO:0000256" key="1">
    <source>
        <dbReference type="SAM" id="Phobius"/>
    </source>
</evidence>